<dbReference type="Gene3D" id="3.40.50.2300">
    <property type="match status" value="1"/>
</dbReference>
<dbReference type="PROSITE" id="PS50110">
    <property type="entry name" value="RESPONSE_REGULATORY"/>
    <property type="match status" value="1"/>
</dbReference>
<proteinExistence type="predicted"/>
<keyword evidence="1" id="KW-0597">Phosphoprotein</keyword>
<feature type="domain" description="Response regulatory" evidence="2">
    <location>
        <begin position="13"/>
        <end position="113"/>
    </location>
</feature>
<sequence length="123" mass="12968">MAQKKSGETTMTRILVLESELRLRHSLKTILESAGYEVDVADDGVDALSRHARRPADLLIADGHVSPAGFSGTRVLAVPGGGACEAVKGTDITHFLPKPFGREDLLAAVRVSLGAAPPIPTTR</sequence>
<accession>A0A178MS38</accession>
<evidence type="ECO:0000313" key="3">
    <source>
        <dbReference type="EMBL" id="OAN50895.1"/>
    </source>
</evidence>
<organism evidence="3 4">
    <name type="scientific">Magnetospirillum moscoviense</name>
    <dbReference type="NCBI Taxonomy" id="1437059"/>
    <lineage>
        <taxon>Bacteria</taxon>
        <taxon>Pseudomonadati</taxon>
        <taxon>Pseudomonadota</taxon>
        <taxon>Alphaproteobacteria</taxon>
        <taxon>Rhodospirillales</taxon>
        <taxon>Rhodospirillaceae</taxon>
        <taxon>Magnetospirillum</taxon>
    </lineage>
</organism>
<gene>
    <name evidence="3" type="ORF">A6A05_11545</name>
</gene>
<dbReference type="STRING" id="1437059.A6A05_11545"/>
<comment type="caution">
    <text evidence="3">The sequence shown here is derived from an EMBL/GenBank/DDBJ whole genome shotgun (WGS) entry which is preliminary data.</text>
</comment>
<dbReference type="AlphaFoldDB" id="A0A178MS38"/>
<evidence type="ECO:0000256" key="1">
    <source>
        <dbReference type="PROSITE-ProRule" id="PRU00169"/>
    </source>
</evidence>
<dbReference type="GO" id="GO:0000160">
    <property type="term" value="P:phosphorelay signal transduction system"/>
    <property type="evidence" value="ECO:0007669"/>
    <property type="project" value="InterPro"/>
</dbReference>
<dbReference type="InterPro" id="IPR011006">
    <property type="entry name" value="CheY-like_superfamily"/>
</dbReference>
<dbReference type="EMBL" id="LWQU01000134">
    <property type="protein sequence ID" value="OAN50895.1"/>
    <property type="molecule type" value="Genomic_DNA"/>
</dbReference>
<keyword evidence="4" id="KW-1185">Reference proteome</keyword>
<protein>
    <recommendedName>
        <fullName evidence="2">Response regulatory domain-containing protein</fullName>
    </recommendedName>
</protein>
<feature type="modified residue" description="4-aspartylphosphate" evidence="1">
    <location>
        <position position="62"/>
    </location>
</feature>
<name>A0A178MS38_9PROT</name>
<evidence type="ECO:0000313" key="4">
    <source>
        <dbReference type="Proteomes" id="UP000078543"/>
    </source>
</evidence>
<dbReference type="SUPFAM" id="SSF52172">
    <property type="entry name" value="CheY-like"/>
    <property type="match status" value="1"/>
</dbReference>
<dbReference type="SMART" id="SM00448">
    <property type="entry name" value="REC"/>
    <property type="match status" value="1"/>
</dbReference>
<dbReference type="InterPro" id="IPR001789">
    <property type="entry name" value="Sig_transdc_resp-reg_receiver"/>
</dbReference>
<reference evidence="3 4" key="1">
    <citation type="submission" date="2016-04" db="EMBL/GenBank/DDBJ databases">
        <title>Draft genome sequence of freshwater magnetotactic bacteria Magnetospirillum marisnigri SP-1 and Magnetospirillum moscoviense BB-1.</title>
        <authorList>
            <person name="Koziaeva V."/>
            <person name="Dziuba M.V."/>
            <person name="Ivanov T.M."/>
            <person name="Kuznetsov B."/>
            <person name="Grouzdev D.S."/>
        </authorList>
    </citation>
    <scope>NUCLEOTIDE SEQUENCE [LARGE SCALE GENOMIC DNA]</scope>
    <source>
        <strain evidence="3 4">BB-1</strain>
    </source>
</reference>
<evidence type="ECO:0000259" key="2">
    <source>
        <dbReference type="PROSITE" id="PS50110"/>
    </source>
</evidence>
<dbReference type="Proteomes" id="UP000078543">
    <property type="component" value="Unassembled WGS sequence"/>
</dbReference>